<dbReference type="PROSITE" id="PS51387">
    <property type="entry name" value="FAD_PCMH"/>
    <property type="match status" value="1"/>
</dbReference>
<sequence length="509" mass="55164">MHFRNLLILSFSILSRASPIETSVEVGEYGDLSKRGVQQCAIVCAALEVLYPSKTLYQTDAAYATDQIAWPQQNIQLQPKCRFKPKSAKEVSVAVIAARKANCFFAVKSGGHMPIKGASNIQDGLTIDLKDLDSLSLTNGNKIVQIGAGALWGEVYAYLNPKGLGVTGGRLSNIGAGGFILGGGISFTSNKYGWACDNVKSYEIVLGSGDIVTASASSNPDLFRALRGGGNNFGIVTRFDMETHPEGNMWGGMIQNLPTSKDKLYEALYWFNKNAPKDNKAGVIIASVGVPSLGGIIFANDYEYLDPTPNPPIFDNFTAETQIGNTMRVGTYGDFAAELNAPVFSGLRQNFFTLVFKNDARLPTDIWDFWAQKSQPFLDGSDPGFLATLAMQPITESMLALMAKNGGNSLGLGSRKGPFIIINLGYTWSSPTSDNVFNALGAEVINFGKKLAQQRGLWDEFLYHNYADISQNPFDSYGAANKAQLVKTQRKFDPSGVFSKLVVGGHKLR</sequence>
<dbReference type="PANTHER" id="PTHR42973:SF13">
    <property type="entry name" value="FAD-BINDING PCMH-TYPE DOMAIN-CONTAINING PROTEIN"/>
    <property type="match status" value="1"/>
</dbReference>
<dbReference type="Pfam" id="PF01565">
    <property type="entry name" value="FAD_binding_4"/>
    <property type="match status" value="1"/>
</dbReference>
<evidence type="ECO:0000256" key="5">
    <source>
        <dbReference type="SAM" id="SignalP"/>
    </source>
</evidence>
<keyword evidence="5" id="KW-0732">Signal</keyword>
<dbReference type="GO" id="GO:0071949">
    <property type="term" value="F:FAD binding"/>
    <property type="evidence" value="ECO:0007669"/>
    <property type="project" value="InterPro"/>
</dbReference>
<comment type="caution">
    <text evidence="7">The sequence shown here is derived from an EMBL/GenBank/DDBJ whole genome shotgun (WGS) entry which is preliminary data.</text>
</comment>
<evidence type="ECO:0000256" key="3">
    <source>
        <dbReference type="ARBA" id="ARBA00022827"/>
    </source>
</evidence>
<feature type="signal peptide" evidence="5">
    <location>
        <begin position="1"/>
        <end position="17"/>
    </location>
</feature>
<keyword evidence="4" id="KW-0560">Oxidoreductase</keyword>
<dbReference type="InterPro" id="IPR016166">
    <property type="entry name" value="FAD-bd_PCMH"/>
</dbReference>
<dbReference type="InterPro" id="IPR006094">
    <property type="entry name" value="Oxid_FAD_bind_N"/>
</dbReference>
<evidence type="ECO:0000259" key="6">
    <source>
        <dbReference type="PROSITE" id="PS51387"/>
    </source>
</evidence>
<gene>
    <name evidence="7" type="ORF">M501DRAFT_1012691</name>
</gene>
<dbReference type="Gene3D" id="3.30.465.10">
    <property type="match status" value="1"/>
</dbReference>
<feature type="chain" id="PRO_5040407698" evidence="5">
    <location>
        <begin position="18"/>
        <end position="509"/>
    </location>
</feature>
<dbReference type="EMBL" id="MU006089">
    <property type="protein sequence ID" value="KAF2843336.1"/>
    <property type="molecule type" value="Genomic_DNA"/>
</dbReference>
<dbReference type="SUPFAM" id="SSF56176">
    <property type="entry name" value="FAD-binding/transporter-associated domain-like"/>
    <property type="match status" value="1"/>
</dbReference>
<reference evidence="7" key="1">
    <citation type="journal article" date="2020" name="Stud. Mycol.">
        <title>101 Dothideomycetes genomes: a test case for predicting lifestyles and emergence of pathogens.</title>
        <authorList>
            <person name="Haridas S."/>
            <person name="Albert R."/>
            <person name="Binder M."/>
            <person name="Bloem J."/>
            <person name="Labutti K."/>
            <person name="Salamov A."/>
            <person name="Andreopoulos B."/>
            <person name="Baker S."/>
            <person name="Barry K."/>
            <person name="Bills G."/>
            <person name="Bluhm B."/>
            <person name="Cannon C."/>
            <person name="Castanera R."/>
            <person name="Culley D."/>
            <person name="Daum C."/>
            <person name="Ezra D."/>
            <person name="Gonzalez J."/>
            <person name="Henrissat B."/>
            <person name="Kuo A."/>
            <person name="Liang C."/>
            <person name="Lipzen A."/>
            <person name="Lutzoni F."/>
            <person name="Magnuson J."/>
            <person name="Mondo S."/>
            <person name="Nolan M."/>
            <person name="Ohm R."/>
            <person name="Pangilinan J."/>
            <person name="Park H.-J."/>
            <person name="Ramirez L."/>
            <person name="Alfaro M."/>
            <person name="Sun H."/>
            <person name="Tritt A."/>
            <person name="Yoshinaga Y."/>
            <person name="Zwiers L.-H."/>
            <person name="Turgeon B."/>
            <person name="Goodwin S."/>
            <person name="Spatafora J."/>
            <person name="Crous P."/>
            <person name="Grigoriev I."/>
        </authorList>
    </citation>
    <scope>NUCLEOTIDE SEQUENCE</scope>
    <source>
        <strain evidence="7">CBS 101060</strain>
    </source>
</reference>
<protein>
    <submittedName>
        <fullName evidence="7">FAD binding domain protein</fullName>
    </submittedName>
</protein>
<evidence type="ECO:0000313" key="7">
    <source>
        <dbReference type="EMBL" id="KAF2843336.1"/>
    </source>
</evidence>
<dbReference type="InterPro" id="IPR050416">
    <property type="entry name" value="FAD-linked_Oxidoreductase"/>
</dbReference>
<proteinExistence type="inferred from homology"/>
<feature type="domain" description="FAD-binding PCMH-type" evidence="6">
    <location>
        <begin position="75"/>
        <end position="246"/>
    </location>
</feature>
<evidence type="ECO:0000313" key="8">
    <source>
        <dbReference type="Proteomes" id="UP000799429"/>
    </source>
</evidence>
<keyword evidence="8" id="KW-1185">Reference proteome</keyword>
<dbReference type="InterPro" id="IPR036318">
    <property type="entry name" value="FAD-bd_PCMH-like_sf"/>
</dbReference>
<organism evidence="7 8">
    <name type="scientific">Patellaria atrata CBS 101060</name>
    <dbReference type="NCBI Taxonomy" id="1346257"/>
    <lineage>
        <taxon>Eukaryota</taxon>
        <taxon>Fungi</taxon>
        <taxon>Dikarya</taxon>
        <taxon>Ascomycota</taxon>
        <taxon>Pezizomycotina</taxon>
        <taxon>Dothideomycetes</taxon>
        <taxon>Dothideomycetes incertae sedis</taxon>
        <taxon>Patellariales</taxon>
        <taxon>Patellariaceae</taxon>
        <taxon>Patellaria</taxon>
    </lineage>
</organism>
<comment type="similarity">
    <text evidence="1">Belongs to the oxygen-dependent FAD-linked oxidoreductase family.</text>
</comment>
<keyword evidence="3" id="KW-0274">FAD</keyword>
<dbReference type="PANTHER" id="PTHR42973">
    <property type="entry name" value="BINDING OXIDOREDUCTASE, PUTATIVE (AFU_ORTHOLOGUE AFUA_1G17690)-RELATED"/>
    <property type="match status" value="1"/>
</dbReference>
<dbReference type="OrthoDB" id="2151789at2759"/>
<evidence type="ECO:0000256" key="4">
    <source>
        <dbReference type="ARBA" id="ARBA00023002"/>
    </source>
</evidence>
<evidence type="ECO:0000256" key="1">
    <source>
        <dbReference type="ARBA" id="ARBA00005466"/>
    </source>
</evidence>
<name>A0A9P4SI11_9PEZI</name>
<dbReference type="AlphaFoldDB" id="A0A9P4SI11"/>
<evidence type="ECO:0000256" key="2">
    <source>
        <dbReference type="ARBA" id="ARBA00022630"/>
    </source>
</evidence>
<dbReference type="Proteomes" id="UP000799429">
    <property type="component" value="Unassembled WGS sequence"/>
</dbReference>
<accession>A0A9P4SI11</accession>
<dbReference type="InterPro" id="IPR016169">
    <property type="entry name" value="FAD-bd_PCMH_sub2"/>
</dbReference>
<dbReference type="GO" id="GO:0016491">
    <property type="term" value="F:oxidoreductase activity"/>
    <property type="evidence" value="ECO:0007669"/>
    <property type="project" value="UniProtKB-KW"/>
</dbReference>
<keyword evidence="2" id="KW-0285">Flavoprotein</keyword>